<feature type="region of interest" description="Disordered" evidence="1">
    <location>
        <begin position="175"/>
        <end position="203"/>
    </location>
</feature>
<dbReference type="Proteomes" id="UP000005204">
    <property type="component" value="Unassembled WGS sequence"/>
</dbReference>
<name>A0A8R1WKP3_BOMMO</name>
<evidence type="ECO:0000256" key="1">
    <source>
        <dbReference type="SAM" id="MobiDB-lite"/>
    </source>
</evidence>
<protein>
    <recommendedName>
        <fullName evidence="4">Endonuclease-reverse transcriptase</fullName>
    </recommendedName>
</protein>
<dbReference type="GeneID" id="101738214"/>
<evidence type="ECO:0000313" key="3">
    <source>
        <dbReference type="Proteomes" id="UP000005204"/>
    </source>
</evidence>
<sequence length="215" mass="25191">MDKQTTTLTDSITKAVLKKMDDKLTPIIEENLFLKNEVEKLNEKVKRLEFGKKENNSILYGFEESNEHINIVEMVSKTLSDSGIEVHKTDINKAFRIGKVKEKARPILINMLNAWKRDEILRNKKKLPKNIYVKEDFSKEVLERRKELIPHLKEERKKGRIAYIKYDKLVVEGEASGMRDKRKRDQSASPKTKNDTENAPTKVNKINAFEKMYRI</sequence>
<evidence type="ECO:0008006" key="4">
    <source>
        <dbReference type="Google" id="ProtNLM"/>
    </source>
</evidence>
<evidence type="ECO:0000313" key="2">
    <source>
        <dbReference type="EnsemblMetazoa" id="XP_004927137.3"/>
    </source>
</evidence>
<dbReference type="Gene3D" id="3.30.70.1820">
    <property type="entry name" value="L1 transposable element, RRM domain"/>
    <property type="match status" value="1"/>
</dbReference>
<dbReference type="RefSeq" id="XP_004927137.3">
    <property type="nucleotide sequence ID" value="XM_004927080.3"/>
</dbReference>
<dbReference type="EnsemblMetazoa" id="XM_004927080.3">
    <property type="protein sequence ID" value="XP_004927137.3"/>
    <property type="gene ID" value="LOC101738214"/>
</dbReference>
<proteinExistence type="predicted"/>
<reference evidence="3" key="1">
    <citation type="journal article" date="2008" name="Insect Biochem. Mol. Biol.">
        <title>The genome of a lepidopteran model insect, the silkworm Bombyx mori.</title>
        <authorList>
            <consortium name="International Silkworm Genome Consortium"/>
        </authorList>
    </citation>
    <scope>NUCLEOTIDE SEQUENCE [LARGE SCALE GENOMIC DNA]</scope>
    <source>
        <strain evidence="3">p50T</strain>
    </source>
</reference>
<feature type="compositionally biased region" description="Basic and acidic residues" evidence="1">
    <location>
        <begin position="175"/>
        <end position="196"/>
    </location>
</feature>
<organism evidence="2 3">
    <name type="scientific">Bombyx mori</name>
    <name type="common">Silk moth</name>
    <dbReference type="NCBI Taxonomy" id="7091"/>
    <lineage>
        <taxon>Eukaryota</taxon>
        <taxon>Metazoa</taxon>
        <taxon>Ecdysozoa</taxon>
        <taxon>Arthropoda</taxon>
        <taxon>Hexapoda</taxon>
        <taxon>Insecta</taxon>
        <taxon>Pterygota</taxon>
        <taxon>Neoptera</taxon>
        <taxon>Endopterygota</taxon>
        <taxon>Lepidoptera</taxon>
        <taxon>Glossata</taxon>
        <taxon>Ditrysia</taxon>
        <taxon>Bombycoidea</taxon>
        <taxon>Bombycidae</taxon>
        <taxon>Bombycinae</taxon>
        <taxon>Bombyx</taxon>
    </lineage>
</organism>
<accession>A0A8R1WKP3</accession>
<dbReference type="KEGG" id="bmor:101738214"/>
<dbReference type="AlphaFoldDB" id="A0A8R1WKP3"/>
<keyword evidence="3" id="KW-1185">Reference proteome</keyword>
<reference evidence="2" key="2">
    <citation type="submission" date="2022-06" db="UniProtKB">
        <authorList>
            <consortium name="EnsemblMetazoa"/>
        </authorList>
    </citation>
    <scope>IDENTIFICATION</scope>
    <source>
        <strain evidence="2">p50T (Dazao)</strain>
    </source>
</reference>